<dbReference type="GO" id="GO:0004026">
    <property type="term" value="F:alcohol O-acetyltransferase activity"/>
    <property type="evidence" value="ECO:0007669"/>
    <property type="project" value="UniProtKB-EC"/>
</dbReference>
<comment type="caution">
    <text evidence="10">The sequence shown here is derived from an EMBL/GenBank/DDBJ whole genome shotgun (WGS) entry which is preliminary data.</text>
</comment>
<evidence type="ECO:0000256" key="2">
    <source>
        <dbReference type="ARBA" id="ARBA00022679"/>
    </source>
</evidence>
<dbReference type="EC" id="2.3.1.84" evidence="6"/>
<dbReference type="GO" id="GO:0051792">
    <property type="term" value="P:medium-chain fatty acid biosynthetic process"/>
    <property type="evidence" value="ECO:0007669"/>
    <property type="project" value="TreeGrafter"/>
</dbReference>
<evidence type="ECO:0000256" key="7">
    <source>
        <dbReference type="ARBA" id="ARBA00080774"/>
    </source>
</evidence>
<accession>A0A4R8PYB3</accession>
<comment type="function">
    <text evidence="5">Displays enzymatic activity both for medium-chain fatty acid (MCFA) ethyl ester synthesis and hydrolysis (esterase activity). MCFA are toxic for yeast and this enzyme could thus be involved in their detoxification by esterification.</text>
</comment>
<feature type="active site" description="Charge relay system" evidence="8">
    <location>
        <position position="365"/>
    </location>
</feature>
<dbReference type="PIRSF" id="PIRSF005211">
    <property type="entry name" value="Ab_hydro_YheT"/>
    <property type="match status" value="1"/>
</dbReference>
<dbReference type="InterPro" id="IPR050960">
    <property type="entry name" value="AB_hydrolase_4_sf"/>
</dbReference>
<dbReference type="InterPro" id="IPR012020">
    <property type="entry name" value="ABHD4"/>
</dbReference>
<dbReference type="InterPro" id="IPR000073">
    <property type="entry name" value="AB_hydrolase_1"/>
</dbReference>
<evidence type="ECO:0000313" key="11">
    <source>
        <dbReference type="Proteomes" id="UP000295083"/>
    </source>
</evidence>
<dbReference type="AlphaFoldDB" id="A0A4R8PYB3"/>
<feature type="active site" description="Charge relay system" evidence="8">
    <location>
        <position position="336"/>
    </location>
</feature>
<evidence type="ECO:0000256" key="3">
    <source>
        <dbReference type="ARBA" id="ARBA00022801"/>
    </source>
</evidence>
<evidence type="ECO:0000256" key="6">
    <source>
        <dbReference type="ARBA" id="ARBA00066969"/>
    </source>
</evidence>
<comment type="similarity">
    <text evidence="1">Belongs to the AB hydrolase superfamily. AB hydrolase 4 family.</text>
</comment>
<name>A0A4R8PYB3_9PEZI</name>
<dbReference type="Gene3D" id="3.40.50.1820">
    <property type="entry name" value="alpha/beta hydrolase"/>
    <property type="match status" value="1"/>
</dbReference>
<dbReference type="FunFam" id="3.40.50.1820:FF:000137">
    <property type="entry name" value="EEB1p Acyl-coenzymeA:ethanol O-acyltransferase"/>
    <property type="match status" value="1"/>
</dbReference>
<dbReference type="EMBL" id="QAPG01010715">
    <property type="protein sequence ID" value="TDZ13111.1"/>
    <property type="molecule type" value="Genomic_DNA"/>
</dbReference>
<evidence type="ECO:0000256" key="8">
    <source>
        <dbReference type="PIRSR" id="PIRSR005211-1"/>
    </source>
</evidence>
<comment type="catalytic activity">
    <reaction evidence="4">
        <text>an aliphatic alcohol + acetyl-CoA = an acetyl ester + CoA</text>
        <dbReference type="Rhea" id="RHEA:17229"/>
        <dbReference type="ChEBI" id="CHEBI:2571"/>
        <dbReference type="ChEBI" id="CHEBI:47622"/>
        <dbReference type="ChEBI" id="CHEBI:57287"/>
        <dbReference type="ChEBI" id="CHEBI:57288"/>
        <dbReference type="EC" id="2.3.1.84"/>
    </reaction>
</comment>
<proteinExistence type="inferred from homology"/>
<keyword evidence="3" id="KW-0378">Hydrolase</keyword>
<dbReference type="SUPFAM" id="SSF53474">
    <property type="entry name" value="alpha/beta-Hydrolases"/>
    <property type="match status" value="1"/>
</dbReference>
<evidence type="ECO:0000256" key="4">
    <source>
        <dbReference type="ARBA" id="ARBA00050620"/>
    </source>
</evidence>
<feature type="domain" description="AB hydrolase-1" evidence="9">
    <location>
        <begin position="124"/>
        <end position="350"/>
    </location>
</feature>
<evidence type="ECO:0000256" key="1">
    <source>
        <dbReference type="ARBA" id="ARBA00010884"/>
    </source>
</evidence>
<dbReference type="Proteomes" id="UP000295083">
    <property type="component" value="Unassembled WGS sequence"/>
</dbReference>
<keyword evidence="11" id="KW-1185">Reference proteome</keyword>
<sequence>MEWLGLASINFTHAESPVAIREKDGSHTDILKICEKTTPPCQMNPLLFNGHLQTMWTATKQHGPPVYYRRKVFDADSKAFAGTFAVDFVTAPFEETDDTLPPRTAYFEDQEFTSLQSDDDRPQLVVLHGLSGGSHEIYLRHAIAPLIDSGKWEICVVNSRGCANSKFTSGTLYNARATWDFRQTVKWLKKKFPNRPLFGLGFSLGANMLTNYCGEEGTNCLLKAAIVCSNPFNLEVSNKALKRSFIGREVYQRVMGKFFTASMKELIFNHQDEIEKHTALDLERLKKATYLWEFDREVQCIAWGYPTEEAYYRDASSSDAVLAIRIPFLALHAKDDPIAVEEALPYAEFKKNPYTVLCTTSLGGHLCWFEPGGGRWHAKPVTNFFNHMAFNVDHDSLPPKSNNAHVTNGTAVFEFDAARHRMEIKDSP</sequence>
<reference evidence="10 11" key="1">
    <citation type="submission" date="2018-11" db="EMBL/GenBank/DDBJ databases">
        <title>Genome sequence and assembly of Colletotrichum spinosum.</title>
        <authorList>
            <person name="Gan P."/>
            <person name="Shirasu K."/>
        </authorList>
    </citation>
    <scope>NUCLEOTIDE SEQUENCE [LARGE SCALE GENOMIC DNA]</scope>
    <source>
        <strain evidence="10 11">CBS 515.97</strain>
    </source>
</reference>
<evidence type="ECO:0000313" key="10">
    <source>
        <dbReference type="EMBL" id="TDZ13111.1"/>
    </source>
</evidence>
<dbReference type="Pfam" id="PF00561">
    <property type="entry name" value="Abhydrolase_1"/>
    <property type="match status" value="1"/>
</dbReference>
<organism evidence="10 11">
    <name type="scientific">Colletotrichum spinosum</name>
    <dbReference type="NCBI Taxonomy" id="1347390"/>
    <lineage>
        <taxon>Eukaryota</taxon>
        <taxon>Fungi</taxon>
        <taxon>Dikarya</taxon>
        <taxon>Ascomycota</taxon>
        <taxon>Pezizomycotina</taxon>
        <taxon>Sordariomycetes</taxon>
        <taxon>Hypocreomycetidae</taxon>
        <taxon>Glomerellales</taxon>
        <taxon>Glomerellaceae</taxon>
        <taxon>Colletotrichum</taxon>
        <taxon>Colletotrichum orbiculare species complex</taxon>
    </lineage>
</organism>
<feature type="active site" description="Charge relay system" evidence="8">
    <location>
        <position position="203"/>
    </location>
</feature>
<protein>
    <recommendedName>
        <fullName evidence="6">alcohol O-acetyltransferase</fullName>
        <ecNumber evidence="6">2.3.1.84</ecNumber>
    </recommendedName>
    <alternativeName>
        <fullName evidence="7">Alcohol O-acetyltransferase</fullName>
    </alternativeName>
</protein>
<dbReference type="PANTHER" id="PTHR10794:SF63">
    <property type="entry name" value="ALPHA_BETA HYDROLASE 1, ISOFORM A"/>
    <property type="match status" value="1"/>
</dbReference>
<keyword evidence="2" id="KW-0808">Transferase</keyword>
<dbReference type="GO" id="GO:0047372">
    <property type="term" value="F:monoacylglycerol lipase activity"/>
    <property type="evidence" value="ECO:0007669"/>
    <property type="project" value="TreeGrafter"/>
</dbReference>
<dbReference type="PANTHER" id="PTHR10794">
    <property type="entry name" value="ABHYDROLASE DOMAIN-CONTAINING PROTEIN"/>
    <property type="match status" value="1"/>
</dbReference>
<gene>
    <name evidence="10" type="ORF">C8035_v000009</name>
</gene>
<dbReference type="InterPro" id="IPR029058">
    <property type="entry name" value="AB_hydrolase_fold"/>
</dbReference>
<evidence type="ECO:0000259" key="9">
    <source>
        <dbReference type="Pfam" id="PF00561"/>
    </source>
</evidence>
<evidence type="ECO:0000256" key="5">
    <source>
        <dbReference type="ARBA" id="ARBA00054277"/>
    </source>
</evidence>
<dbReference type="GO" id="GO:0051793">
    <property type="term" value="P:medium-chain fatty acid catabolic process"/>
    <property type="evidence" value="ECO:0007669"/>
    <property type="project" value="UniProtKB-ARBA"/>
</dbReference>
<dbReference type="GO" id="GO:0008126">
    <property type="term" value="F:acetylesterase activity"/>
    <property type="evidence" value="ECO:0007669"/>
    <property type="project" value="TreeGrafter"/>
</dbReference>